<protein>
    <submittedName>
        <fullName evidence="7">Dendritic cell-specific transmembrane protein</fullName>
    </submittedName>
</protein>
<evidence type="ECO:0000256" key="1">
    <source>
        <dbReference type="ARBA" id="ARBA00004141"/>
    </source>
</evidence>
<feature type="domain" description="Dendritic cell-specific transmembrane protein-like" evidence="6">
    <location>
        <begin position="251"/>
        <end position="438"/>
    </location>
</feature>
<organism evidence="7 8">
    <name type="scientific">Anabarilius grahami</name>
    <name type="common">Kanglang fish</name>
    <name type="synonym">Barilius grahami</name>
    <dbReference type="NCBI Taxonomy" id="495550"/>
    <lineage>
        <taxon>Eukaryota</taxon>
        <taxon>Metazoa</taxon>
        <taxon>Chordata</taxon>
        <taxon>Craniata</taxon>
        <taxon>Vertebrata</taxon>
        <taxon>Euteleostomi</taxon>
        <taxon>Actinopterygii</taxon>
        <taxon>Neopterygii</taxon>
        <taxon>Teleostei</taxon>
        <taxon>Ostariophysi</taxon>
        <taxon>Cypriniformes</taxon>
        <taxon>Xenocyprididae</taxon>
        <taxon>Xenocypridinae</taxon>
        <taxon>Xenocypridinae incertae sedis</taxon>
        <taxon>Anabarilius</taxon>
    </lineage>
</organism>
<evidence type="ECO:0000313" key="8">
    <source>
        <dbReference type="Proteomes" id="UP000281406"/>
    </source>
</evidence>
<dbReference type="InterPro" id="IPR051856">
    <property type="entry name" value="CSR-E3_Ligase_Protein"/>
</dbReference>
<dbReference type="PANTHER" id="PTHR21041">
    <property type="entry name" value="DENDRITIC CELL-SPECIFIC TRANSMEMBRANE PROTEIN"/>
    <property type="match status" value="1"/>
</dbReference>
<name>A0A3N0Y5G5_ANAGA</name>
<proteinExistence type="predicted"/>
<feature type="transmembrane region" description="Helical" evidence="5">
    <location>
        <begin position="37"/>
        <end position="61"/>
    </location>
</feature>
<feature type="transmembrane region" description="Helical" evidence="5">
    <location>
        <begin position="67"/>
        <end position="86"/>
    </location>
</feature>
<dbReference type="GO" id="GO:0016020">
    <property type="term" value="C:membrane"/>
    <property type="evidence" value="ECO:0007669"/>
    <property type="project" value="UniProtKB-SubCell"/>
</dbReference>
<evidence type="ECO:0000256" key="3">
    <source>
        <dbReference type="ARBA" id="ARBA00022989"/>
    </source>
</evidence>
<evidence type="ECO:0000259" key="6">
    <source>
        <dbReference type="Pfam" id="PF07782"/>
    </source>
</evidence>
<feature type="transmembrane region" description="Helical" evidence="5">
    <location>
        <begin position="307"/>
        <end position="330"/>
    </location>
</feature>
<keyword evidence="2 5" id="KW-0812">Transmembrane</keyword>
<keyword evidence="4 5" id="KW-0472">Membrane</keyword>
<dbReference type="Pfam" id="PF07782">
    <property type="entry name" value="DC_STAMP"/>
    <property type="match status" value="1"/>
</dbReference>
<keyword evidence="3 5" id="KW-1133">Transmembrane helix</keyword>
<comment type="subcellular location">
    <subcellularLocation>
        <location evidence="1">Membrane</location>
        <topology evidence="1">Multi-pass membrane protein</topology>
    </subcellularLocation>
</comment>
<dbReference type="OrthoDB" id="9949280at2759"/>
<feature type="transmembrane region" description="Helical" evidence="5">
    <location>
        <begin position="389"/>
        <end position="410"/>
    </location>
</feature>
<evidence type="ECO:0000256" key="2">
    <source>
        <dbReference type="ARBA" id="ARBA00022692"/>
    </source>
</evidence>
<evidence type="ECO:0000313" key="7">
    <source>
        <dbReference type="EMBL" id="ROL41399.1"/>
    </source>
</evidence>
<dbReference type="AlphaFoldDB" id="A0A3N0Y5G5"/>
<dbReference type="Proteomes" id="UP000281406">
    <property type="component" value="Unassembled WGS sequence"/>
</dbReference>
<evidence type="ECO:0000256" key="5">
    <source>
        <dbReference type="SAM" id="Phobius"/>
    </source>
</evidence>
<evidence type="ECO:0000256" key="4">
    <source>
        <dbReference type="ARBA" id="ARBA00023136"/>
    </source>
</evidence>
<sequence length="507" mass="58139">MIQTICYQLAEKLRWVWSKIYGLYTTNTTKSWKEKHLLLLTCFTTSLILSTFLFLILHFSFKCVQEVSVPLTCVFCISLTPATYFSERIRCFGALVLISMGMKQVKGLLLTLGTSSVIFFNIQNMLQNMRLLAKGLLCNLEEKLLDINTEPLGNYIKMLMWVGNQLKSYFINLTLGIYHADFTLKAKVDSELFKVHLSEAEQALNQTAQSVLALTNALSSIGKILSPTLGLLFLVLLTALYLKRFNLDEKYNNIYITKTFRSFDEQQREKGKPCVLPLNKSESEHYIVTPSIRPTGRQWKAMLKFSIPIFTHCLTWLVFISLDGLIYWLIVVLSKRLGELEPLRVPVGIKLQEATLFLGLPIAENAKEGNFSYTVSLFEKKCLPEPELWLYQSLVPLSVVLALLVVLILLSSQMVQLRVVLSEQFFPDVAKKRAAYLHEKILRKRCKTKAEKHEGDLKTLAIQAMHDVITLERSRMTLKLQFGPSFRCSPLKSTIWRKIQECFPEKH</sequence>
<gene>
    <name evidence="7" type="ORF">DPX16_6797</name>
</gene>
<dbReference type="InterPro" id="IPR012858">
    <property type="entry name" value="DC_STAMP-like"/>
</dbReference>
<feature type="transmembrane region" description="Helical" evidence="5">
    <location>
        <begin position="224"/>
        <end position="242"/>
    </location>
</feature>
<comment type="caution">
    <text evidence="7">The sequence shown here is derived from an EMBL/GenBank/DDBJ whole genome shotgun (WGS) entry which is preliminary data.</text>
</comment>
<reference evidence="7 8" key="1">
    <citation type="submission" date="2018-10" db="EMBL/GenBank/DDBJ databases">
        <title>Genome assembly for a Yunnan-Guizhou Plateau 3E fish, Anabarilius grahami (Regan), and its evolutionary and genetic applications.</title>
        <authorList>
            <person name="Jiang W."/>
        </authorList>
    </citation>
    <scope>NUCLEOTIDE SEQUENCE [LARGE SCALE GENOMIC DNA]</scope>
    <source>
        <strain evidence="7">AG-KIZ</strain>
        <tissue evidence="7">Muscle</tissue>
    </source>
</reference>
<dbReference type="EMBL" id="RJVU01051648">
    <property type="protein sequence ID" value="ROL41399.1"/>
    <property type="molecule type" value="Genomic_DNA"/>
</dbReference>
<feature type="transmembrane region" description="Helical" evidence="5">
    <location>
        <begin position="107"/>
        <end position="126"/>
    </location>
</feature>
<dbReference type="PANTHER" id="PTHR21041:SF2">
    <property type="entry name" value="DENDRITIC CELL-SPECIFIC TRANSMEMBRANE PROTEIN"/>
    <property type="match status" value="1"/>
</dbReference>
<keyword evidence="8" id="KW-1185">Reference proteome</keyword>
<accession>A0A3N0Y5G5</accession>